<dbReference type="Pfam" id="PF03796">
    <property type="entry name" value="DnaB_C"/>
    <property type="match status" value="1"/>
</dbReference>
<dbReference type="GO" id="GO:0005524">
    <property type="term" value="F:ATP binding"/>
    <property type="evidence" value="ECO:0007669"/>
    <property type="project" value="UniProtKB-UniRule"/>
</dbReference>
<evidence type="ECO:0000259" key="13">
    <source>
        <dbReference type="PROSITE" id="PS51199"/>
    </source>
</evidence>
<dbReference type="AlphaFoldDB" id="A0A2M7U109"/>
<accession>A0A2M7U109</accession>
<evidence type="ECO:0000256" key="4">
    <source>
        <dbReference type="ARBA" id="ARBA00022741"/>
    </source>
</evidence>
<proteinExistence type="inferred from homology"/>
<protein>
    <recommendedName>
        <fullName evidence="11 12">Replicative DNA helicase</fullName>
        <ecNumber evidence="11 12">5.6.2.3</ecNumber>
    </recommendedName>
</protein>
<gene>
    <name evidence="14" type="primary">dnaB</name>
    <name evidence="14" type="ORF">COY16_01060</name>
</gene>
<keyword evidence="5 12" id="KW-0378">Hydrolase</keyword>
<keyword evidence="2 12" id="KW-0639">Primosome</keyword>
<evidence type="ECO:0000256" key="2">
    <source>
        <dbReference type="ARBA" id="ARBA00022515"/>
    </source>
</evidence>
<keyword evidence="4 12" id="KW-0547">Nucleotide-binding</keyword>
<dbReference type="Gene3D" id="1.10.860.10">
    <property type="entry name" value="DNAb Helicase, Chain A"/>
    <property type="match status" value="1"/>
</dbReference>
<dbReference type="SUPFAM" id="SSF52540">
    <property type="entry name" value="P-loop containing nucleoside triphosphate hydrolases"/>
    <property type="match status" value="1"/>
</dbReference>
<comment type="caution">
    <text evidence="14">The sequence shown here is derived from an EMBL/GenBank/DDBJ whole genome shotgun (WGS) entry which is preliminary data.</text>
</comment>
<evidence type="ECO:0000313" key="14">
    <source>
        <dbReference type="EMBL" id="PIZ63756.1"/>
    </source>
</evidence>
<keyword evidence="9" id="KW-0413">Isomerase</keyword>
<dbReference type="EC" id="5.6.2.3" evidence="11 12"/>
<sequence length="451" mass="50327">MDEHSSAQFKTPPHDDQAEKSVLGAIMIDSGAIALVAEFLRPKFFYSNAHRLIYTSMLRLFEDQSPIDIVTLKNQLSTDGTLKYAGGASYLSDLLNSVPTSAYVEQYGNIVKALYTKRKLIDVASRSVEKAFAEKGDIKQLIDDIESEIFSLAQEHQHRDFIPLKEILADSFEKLEEFMKTGESNRGVRTGFSSLDAKLSGMQDSNLIILAARPGVGKTSFALNIALHVAMVEKRPVGFFSLEMSKEELVDRLLVGQADVDAWRLKTGKLSDSDTKRIVQAMGDLSEAQIYIDDTPGMSITEMRTKARKLKAEKGLDLIVVDYLQLAHGNREYESRVQEVSSISQGLKNLARELQIPVLSLSQLNRSVEQRGIKKPQLADLRESGAIEQDADVVMFIYAEDEETDLLDSSQRPVKLSIAKHRNGPTGEIDLMFRGDRVRFYTVDKGSEPNV</sequence>
<dbReference type="InterPro" id="IPR007694">
    <property type="entry name" value="DNA_helicase_DnaB-like_C"/>
</dbReference>
<comment type="catalytic activity">
    <reaction evidence="10 12">
        <text>ATP + H2O = ADP + phosphate + H(+)</text>
        <dbReference type="Rhea" id="RHEA:13065"/>
        <dbReference type="ChEBI" id="CHEBI:15377"/>
        <dbReference type="ChEBI" id="CHEBI:15378"/>
        <dbReference type="ChEBI" id="CHEBI:30616"/>
        <dbReference type="ChEBI" id="CHEBI:43474"/>
        <dbReference type="ChEBI" id="CHEBI:456216"/>
        <dbReference type="EC" id="5.6.2.3"/>
    </reaction>
</comment>
<reference evidence="15" key="1">
    <citation type="submission" date="2017-09" db="EMBL/GenBank/DDBJ databases">
        <title>Depth-based differentiation of microbial function through sediment-hosted aquifers and enrichment of novel symbionts in the deep terrestrial subsurface.</title>
        <authorList>
            <person name="Probst A.J."/>
            <person name="Ladd B."/>
            <person name="Jarett J.K."/>
            <person name="Geller-Mcgrath D.E."/>
            <person name="Sieber C.M.K."/>
            <person name="Emerson J.B."/>
            <person name="Anantharaman K."/>
            <person name="Thomas B.C."/>
            <person name="Malmstrom R."/>
            <person name="Stieglmeier M."/>
            <person name="Klingl A."/>
            <person name="Woyke T."/>
            <person name="Ryan C.M."/>
            <person name="Banfield J.F."/>
        </authorList>
    </citation>
    <scope>NUCLEOTIDE SEQUENCE [LARGE SCALE GENOMIC DNA]</scope>
</reference>
<dbReference type="InterPro" id="IPR016136">
    <property type="entry name" value="DNA_helicase_N/primase_C"/>
</dbReference>
<name>A0A2M7U109_9BACT</name>
<dbReference type="InterPro" id="IPR036185">
    <property type="entry name" value="DNA_heli_DnaB-like_N_sf"/>
</dbReference>
<evidence type="ECO:0000256" key="10">
    <source>
        <dbReference type="ARBA" id="ARBA00048954"/>
    </source>
</evidence>
<dbReference type="GO" id="GO:0016887">
    <property type="term" value="F:ATP hydrolysis activity"/>
    <property type="evidence" value="ECO:0007669"/>
    <property type="project" value="RHEA"/>
</dbReference>
<dbReference type="SUPFAM" id="SSF48024">
    <property type="entry name" value="N-terminal domain of DnaB helicase"/>
    <property type="match status" value="1"/>
</dbReference>
<dbReference type="InterPro" id="IPR027417">
    <property type="entry name" value="P-loop_NTPase"/>
</dbReference>
<keyword evidence="6 12" id="KW-0347">Helicase</keyword>
<evidence type="ECO:0000256" key="7">
    <source>
        <dbReference type="ARBA" id="ARBA00022840"/>
    </source>
</evidence>
<dbReference type="PANTHER" id="PTHR30153:SF2">
    <property type="entry name" value="REPLICATIVE DNA HELICASE"/>
    <property type="match status" value="1"/>
</dbReference>
<evidence type="ECO:0000256" key="3">
    <source>
        <dbReference type="ARBA" id="ARBA00022705"/>
    </source>
</evidence>
<comment type="function">
    <text evidence="12">The main replicative DNA helicase, it participates in initiation and elongation during chromosome replication. Travels ahead of the DNA replisome, separating dsDNA into templates for DNA synthesis. A processive ATP-dependent 5'-3' DNA helicase it has DNA-dependent ATPase activity.</text>
</comment>
<evidence type="ECO:0000256" key="6">
    <source>
        <dbReference type="ARBA" id="ARBA00022806"/>
    </source>
</evidence>
<feature type="domain" description="SF4 helicase" evidence="13">
    <location>
        <begin position="181"/>
        <end position="447"/>
    </location>
</feature>
<dbReference type="InterPro" id="IPR007693">
    <property type="entry name" value="DNA_helicase_DnaB-like_N"/>
</dbReference>
<evidence type="ECO:0000256" key="5">
    <source>
        <dbReference type="ARBA" id="ARBA00022801"/>
    </source>
</evidence>
<dbReference type="GO" id="GO:0005829">
    <property type="term" value="C:cytosol"/>
    <property type="evidence" value="ECO:0007669"/>
    <property type="project" value="TreeGrafter"/>
</dbReference>
<dbReference type="NCBIfam" id="TIGR00665">
    <property type="entry name" value="DnaB"/>
    <property type="match status" value="1"/>
</dbReference>
<dbReference type="GO" id="GO:0043139">
    <property type="term" value="F:5'-3' DNA helicase activity"/>
    <property type="evidence" value="ECO:0007669"/>
    <property type="project" value="UniProtKB-EC"/>
</dbReference>
<dbReference type="GO" id="GO:1990077">
    <property type="term" value="C:primosome complex"/>
    <property type="evidence" value="ECO:0007669"/>
    <property type="project" value="UniProtKB-UniRule"/>
</dbReference>
<dbReference type="GO" id="GO:0006269">
    <property type="term" value="P:DNA replication, synthesis of primer"/>
    <property type="evidence" value="ECO:0007669"/>
    <property type="project" value="UniProtKB-UniRule"/>
</dbReference>
<dbReference type="PANTHER" id="PTHR30153">
    <property type="entry name" value="REPLICATIVE DNA HELICASE DNAB"/>
    <property type="match status" value="1"/>
</dbReference>
<dbReference type="GO" id="GO:0003677">
    <property type="term" value="F:DNA binding"/>
    <property type="evidence" value="ECO:0007669"/>
    <property type="project" value="UniProtKB-UniRule"/>
</dbReference>
<dbReference type="EMBL" id="PFOB01000014">
    <property type="protein sequence ID" value="PIZ63756.1"/>
    <property type="molecule type" value="Genomic_DNA"/>
</dbReference>
<evidence type="ECO:0000256" key="9">
    <source>
        <dbReference type="ARBA" id="ARBA00023235"/>
    </source>
</evidence>
<evidence type="ECO:0000256" key="8">
    <source>
        <dbReference type="ARBA" id="ARBA00023125"/>
    </source>
</evidence>
<organism evidence="14 15">
    <name type="scientific">Candidatus Roizmanbacteria bacterium CG_4_10_14_0_2_um_filter_39_13</name>
    <dbReference type="NCBI Taxonomy" id="1974825"/>
    <lineage>
        <taxon>Bacteria</taxon>
        <taxon>Candidatus Roizmaniibacteriota</taxon>
    </lineage>
</organism>
<dbReference type="InterPro" id="IPR007692">
    <property type="entry name" value="DNA_helicase_DnaB"/>
</dbReference>
<dbReference type="CDD" id="cd00984">
    <property type="entry name" value="DnaB_C"/>
    <property type="match status" value="1"/>
</dbReference>
<dbReference type="FunFam" id="1.10.860.10:FF:000001">
    <property type="entry name" value="Replicative DNA helicase"/>
    <property type="match status" value="1"/>
</dbReference>
<dbReference type="Pfam" id="PF00772">
    <property type="entry name" value="DnaB"/>
    <property type="match status" value="1"/>
</dbReference>
<dbReference type="InterPro" id="IPR003593">
    <property type="entry name" value="AAA+_ATPase"/>
</dbReference>
<evidence type="ECO:0000256" key="12">
    <source>
        <dbReference type="RuleBase" id="RU362085"/>
    </source>
</evidence>
<dbReference type="Gene3D" id="3.40.50.300">
    <property type="entry name" value="P-loop containing nucleotide triphosphate hydrolases"/>
    <property type="match status" value="1"/>
</dbReference>
<keyword evidence="8 12" id="KW-0238">DNA-binding</keyword>
<keyword evidence="7 12" id="KW-0067">ATP-binding</keyword>
<keyword evidence="3 12" id="KW-0235">DNA replication</keyword>
<dbReference type="SMART" id="SM00382">
    <property type="entry name" value="AAA"/>
    <property type="match status" value="1"/>
</dbReference>
<evidence type="ECO:0000256" key="1">
    <source>
        <dbReference type="ARBA" id="ARBA00008428"/>
    </source>
</evidence>
<dbReference type="Proteomes" id="UP000228503">
    <property type="component" value="Unassembled WGS sequence"/>
</dbReference>
<evidence type="ECO:0000256" key="11">
    <source>
        <dbReference type="NCBIfam" id="TIGR00665"/>
    </source>
</evidence>
<evidence type="ECO:0000313" key="15">
    <source>
        <dbReference type="Proteomes" id="UP000228503"/>
    </source>
</evidence>
<comment type="similarity">
    <text evidence="1 12">Belongs to the helicase family. DnaB subfamily.</text>
</comment>
<dbReference type="PROSITE" id="PS51199">
    <property type="entry name" value="SF4_HELICASE"/>
    <property type="match status" value="1"/>
</dbReference>